<dbReference type="PRINTS" id="PR00046">
    <property type="entry name" value="SIGMA70FCT"/>
</dbReference>
<feature type="transmembrane region" description="Helical" evidence="1">
    <location>
        <begin position="21"/>
        <end position="39"/>
    </location>
</feature>
<dbReference type="Gene3D" id="1.10.10.10">
    <property type="entry name" value="Winged helix-like DNA-binding domain superfamily/Winged helix DNA-binding domain"/>
    <property type="match status" value="1"/>
</dbReference>
<evidence type="ECO:0000313" key="4">
    <source>
        <dbReference type="Proteomes" id="UP000177165"/>
    </source>
</evidence>
<feature type="domain" description="RNA polymerase sigma-70 region 4" evidence="2">
    <location>
        <begin position="88"/>
        <end position="140"/>
    </location>
</feature>
<dbReference type="Gene3D" id="1.10.10.1250">
    <property type="entry name" value="RNA polymerase, subunit delta, N-terminal domain"/>
    <property type="match status" value="1"/>
</dbReference>
<evidence type="ECO:0000256" key="1">
    <source>
        <dbReference type="SAM" id="Phobius"/>
    </source>
</evidence>
<dbReference type="PANTHER" id="PTHR30603:SF60">
    <property type="entry name" value="RNA POLYMERASE SIGMA FACTOR RPOD"/>
    <property type="match status" value="1"/>
</dbReference>
<dbReference type="PANTHER" id="PTHR30603">
    <property type="entry name" value="RNA POLYMERASE SIGMA FACTOR RPO"/>
    <property type="match status" value="1"/>
</dbReference>
<accession>A0A1G2APV2</accession>
<organism evidence="3 4">
    <name type="scientific">Candidatus Kerfeldbacteria bacterium RIFCSPHIGHO2_02_FULL_42_14</name>
    <dbReference type="NCBI Taxonomy" id="1798540"/>
    <lineage>
        <taxon>Bacteria</taxon>
        <taxon>Candidatus Kerfeldiibacteriota</taxon>
    </lineage>
</organism>
<dbReference type="InterPro" id="IPR013324">
    <property type="entry name" value="RNA_pol_sigma_r3/r4-like"/>
</dbReference>
<keyword evidence="1" id="KW-1133">Transmembrane helix</keyword>
<keyword evidence="1" id="KW-0812">Transmembrane</keyword>
<dbReference type="InterPro" id="IPR038087">
    <property type="entry name" value="RNAP_delta_N_dom_sf"/>
</dbReference>
<dbReference type="InterPro" id="IPR007630">
    <property type="entry name" value="RNA_pol_sigma70_r4"/>
</dbReference>
<dbReference type="EMBL" id="MHKB01000013">
    <property type="protein sequence ID" value="OGY78665.1"/>
    <property type="molecule type" value="Genomic_DNA"/>
</dbReference>
<dbReference type="InterPro" id="IPR036388">
    <property type="entry name" value="WH-like_DNA-bd_sf"/>
</dbReference>
<comment type="caution">
    <text evidence="3">The sequence shown here is derived from an EMBL/GenBank/DDBJ whole genome shotgun (WGS) entry which is preliminary data.</text>
</comment>
<dbReference type="SUPFAM" id="SSF88659">
    <property type="entry name" value="Sigma3 and sigma4 domains of RNA polymerase sigma factors"/>
    <property type="match status" value="1"/>
</dbReference>
<reference evidence="3 4" key="1">
    <citation type="journal article" date="2016" name="Nat. Commun.">
        <title>Thousands of microbial genomes shed light on interconnected biogeochemical processes in an aquifer system.</title>
        <authorList>
            <person name="Anantharaman K."/>
            <person name="Brown C.T."/>
            <person name="Hug L.A."/>
            <person name="Sharon I."/>
            <person name="Castelle C.J."/>
            <person name="Probst A.J."/>
            <person name="Thomas B.C."/>
            <person name="Singh A."/>
            <person name="Wilkins M.J."/>
            <person name="Karaoz U."/>
            <person name="Brodie E.L."/>
            <person name="Williams K.H."/>
            <person name="Hubbard S.S."/>
            <person name="Banfield J.F."/>
        </authorList>
    </citation>
    <scope>NUCLEOTIDE SEQUENCE [LARGE SCALE GENOMIC DNA]</scope>
</reference>
<dbReference type="STRING" id="1798540.A3B74_04810"/>
<protein>
    <recommendedName>
        <fullName evidence="2">RNA polymerase sigma-70 region 4 domain-containing protein</fullName>
    </recommendedName>
</protein>
<dbReference type="InterPro" id="IPR000943">
    <property type="entry name" value="RNA_pol_sigma70"/>
</dbReference>
<dbReference type="GO" id="GO:0006352">
    <property type="term" value="P:DNA-templated transcription initiation"/>
    <property type="evidence" value="ECO:0007669"/>
    <property type="project" value="InterPro"/>
</dbReference>
<evidence type="ECO:0000259" key="2">
    <source>
        <dbReference type="Pfam" id="PF04545"/>
    </source>
</evidence>
<dbReference type="GO" id="GO:0003700">
    <property type="term" value="F:DNA-binding transcription factor activity"/>
    <property type="evidence" value="ECO:0007669"/>
    <property type="project" value="InterPro"/>
</dbReference>
<dbReference type="InterPro" id="IPR050239">
    <property type="entry name" value="Sigma-70_RNA_pol_init_factors"/>
</dbReference>
<proteinExistence type="predicted"/>
<dbReference type="Pfam" id="PF04545">
    <property type="entry name" value="Sigma70_r4"/>
    <property type="match status" value="1"/>
</dbReference>
<name>A0A1G2APV2_9BACT</name>
<gene>
    <name evidence="3" type="ORF">A3B74_04810</name>
</gene>
<dbReference type="AlphaFoldDB" id="A0A1G2APV2"/>
<dbReference type="Proteomes" id="UP000177165">
    <property type="component" value="Unassembled WGS sequence"/>
</dbReference>
<sequence>MQRQSHNTLILAKKYLIEGEFVFFANALVVEYIVFLLTVKPRYAIVTFSKRIFNQAMSDENSILEKVISTKEAQEIQAFDPLEVVNRLMSQLHEKEADILQRRFGLQEAETETLETIGKFYGVTRERIRQIENLSIKKIKALKDASQLLYNTEHVFTAIFSQCGGFLTEEKLFEKVFERDKNTLPHQRSVIFILGKLLAHKFVKHIPDEKTRYAWRLRTASIEFLHRVIDTFHIIITEHGNPLEFQHIHEKVKTTDVYKEHGEKLTEDVLDAYLHISKHIGMNPFGEYGLRNWGIIAPRRMHDKIYLILKKDGNPMHFTDIAKKITDIFCKKAYPPTVHNELILRKEYVLVGRGIYALQEWGYRPGVVADVIRDIVKEAGRPLSRDEVVEKVLEQRIVKRNTIHLALTNKKFFRKNADNKYEVIEEQQISEISE</sequence>
<evidence type="ECO:0000313" key="3">
    <source>
        <dbReference type="EMBL" id="OGY78665.1"/>
    </source>
</evidence>
<keyword evidence="1" id="KW-0472">Membrane</keyword>